<keyword evidence="4" id="KW-1185">Reference proteome</keyword>
<accession>A0ABN7X354</accession>
<feature type="compositionally biased region" description="Polar residues" evidence="1">
    <location>
        <begin position="72"/>
        <end position="88"/>
    </location>
</feature>
<organism evidence="3 4">
    <name type="scientific">Gigaspora margarita</name>
    <dbReference type="NCBI Taxonomy" id="4874"/>
    <lineage>
        <taxon>Eukaryota</taxon>
        <taxon>Fungi</taxon>
        <taxon>Fungi incertae sedis</taxon>
        <taxon>Mucoromycota</taxon>
        <taxon>Glomeromycotina</taxon>
        <taxon>Glomeromycetes</taxon>
        <taxon>Diversisporales</taxon>
        <taxon>Gigasporaceae</taxon>
        <taxon>Gigaspora</taxon>
    </lineage>
</organism>
<dbReference type="Pfam" id="PF03184">
    <property type="entry name" value="DDE_1"/>
    <property type="match status" value="2"/>
</dbReference>
<dbReference type="EMBL" id="CAJVQB010082435">
    <property type="protein sequence ID" value="CAG8846183.1"/>
    <property type="molecule type" value="Genomic_DNA"/>
</dbReference>
<evidence type="ECO:0000313" key="4">
    <source>
        <dbReference type="Proteomes" id="UP000789901"/>
    </source>
</evidence>
<dbReference type="InterPro" id="IPR004875">
    <property type="entry name" value="DDE_SF_endonuclease_dom"/>
</dbReference>
<sequence length="340" mass="39518">MYKNNKCAWIKSDIWEKWLTFHDKDFCIQNKKVLLIVDNARSYSEPKMPASSDDNRDQRSEDNKLGSKYENSKNFISEGSENNEIPNSESDKDSQSNFQSRGRTRGRTRGSTRGSTRRRTHGRTHKRTRRRPCGRARTILSHNKQNSTSSKFKLTNIKLYYLPPNTTVHLQPLDAGIIRLFKSKYKNLYCKHVLNQFESNINLEDEVEMEITNQESKSDFLDDEVAEIIIDLSSSDDPKASNIAQIMERYVQIVEEPVAMEGMLNDKEIITIVQANENEQEQESDDDKEPSSPPVIAKEVYNAIQTILQYEEQTNSESNLELAELEFLRKLNNNYRRAYK</sequence>
<dbReference type="Proteomes" id="UP000789901">
    <property type="component" value="Unassembled WGS sequence"/>
</dbReference>
<protein>
    <submittedName>
        <fullName evidence="3">20698_t:CDS:1</fullName>
    </submittedName>
</protein>
<gene>
    <name evidence="3" type="ORF">GMARGA_LOCUS38041</name>
</gene>
<reference evidence="3 4" key="1">
    <citation type="submission" date="2021-06" db="EMBL/GenBank/DDBJ databases">
        <authorList>
            <person name="Kallberg Y."/>
            <person name="Tangrot J."/>
            <person name="Rosling A."/>
        </authorList>
    </citation>
    <scope>NUCLEOTIDE SEQUENCE [LARGE SCALE GENOMIC DNA]</scope>
    <source>
        <strain evidence="3 4">120-4 pot B 10/14</strain>
    </source>
</reference>
<feature type="compositionally biased region" description="Basic residues" evidence="1">
    <location>
        <begin position="102"/>
        <end position="134"/>
    </location>
</feature>
<comment type="caution">
    <text evidence="3">The sequence shown here is derived from an EMBL/GenBank/DDBJ whole genome shotgun (WGS) entry which is preliminary data.</text>
</comment>
<feature type="region of interest" description="Disordered" evidence="1">
    <location>
        <begin position="45"/>
        <end position="139"/>
    </location>
</feature>
<feature type="domain" description="DDE-1" evidence="2">
    <location>
        <begin position="141"/>
        <end position="202"/>
    </location>
</feature>
<name>A0ABN7X354_GIGMA</name>
<feature type="non-terminal residue" evidence="3">
    <location>
        <position position="340"/>
    </location>
</feature>
<evidence type="ECO:0000313" key="3">
    <source>
        <dbReference type="EMBL" id="CAG8846183.1"/>
    </source>
</evidence>
<feature type="compositionally biased region" description="Basic and acidic residues" evidence="1">
    <location>
        <begin position="53"/>
        <end position="71"/>
    </location>
</feature>
<evidence type="ECO:0000256" key="1">
    <source>
        <dbReference type="SAM" id="MobiDB-lite"/>
    </source>
</evidence>
<feature type="domain" description="DDE-1" evidence="2">
    <location>
        <begin position="2"/>
        <end position="49"/>
    </location>
</feature>
<proteinExistence type="predicted"/>
<evidence type="ECO:0000259" key="2">
    <source>
        <dbReference type="Pfam" id="PF03184"/>
    </source>
</evidence>